<feature type="region of interest" description="Disordered" evidence="7">
    <location>
        <begin position="29"/>
        <end position="55"/>
    </location>
</feature>
<dbReference type="GO" id="GO:0005829">
    <property type="term" value="C:cytosol"/>
    <property type="evidence" value="ECO:0007669"/>
    <property type="project" value="TreeGrafter"/>
</dbReference>
<reference evidence="8" key="1">
    <citation type="journal article" date="2020" name="New Phytol.">
        <title>Comparative genomics reveals dynamic genome evolution in host specialist ectomycorrhizal fungi.</title>
        <authorList>
            <person name="Lofgren L.A."/>
            <person name="Nguyen N.H."/>
            <person name="Vilgalys R."/>
            <person name="Ruytinx J."/>
            <person name="Liao H.L."/>
            <person name="Branco S."/>
            <person name="Kuo A."/>
            <person name="LaButti K."/>
            <person name="Lipzen A."/>
            <person name="Andreopoulos W."/>
            <person name="Pangilinan J."/>
            <person name="Riley R."/>
            <person name="Hundley H."/>
            <person name="Na H."/>
            <person name="Barry K."/>
            <person name="Grigoriev I.V."/>
            <person name="Stajich J.E."/>
            <person name="Kennedy P.G."/>
        </authorList>
    </citation>
    <scope>NUCLEOTIDE SEQUENCE</scope>
    <source>
        <strain evidence="8">FC203</strain>
    </source>
</reference>
<dbReference type="EMBL" id="JABBWK010000010">
    <property type="protein sequence ID" value="KAG1904257.1"/>
    <property type="molecule type" value="Genomic_DNA"/>
</dbReference>
<protein>
    <recommendedName>
        <fullName evidence="10">Peroxisomal targeting signal receptor</fullName>
    </recommendedName>
</protein>
<evidence type="ECO:0000313" key="9">
    <source>
        <dbReference type="Proteomes" id="UP001195769"/>
    </source>
</evidence>
<evidence type="ECO:0008006" key="10">
    <source>
        <dbReference type="Google" id="ProtNLM"/>
    </source>
</evidence>
<accession>A0AAD4HPP7</accession>
<evidence type="ECO:0000256" key="7">
    <source>
        <dbReference type="SAM" id="MobiDB-lite"/>
    </source>
</evidence>
<dbReference type="RefSeq" id="XP_041229832.1">
    <property type="nucleotide sequence ID" value="XM_041360799.1"/>
</dbReference>
<evidence type="ECO:0000256" key="2">
    <source>
        <dbReference type="ARBA" id="ARBA00005348"/>
    </source>
</evidence>
<dbReference type="Pfam" id="PF13432">
    <property type="entry name" value="TPR_16"/>
    <property type="match status" value="1"/>
</dbReference>
<proteinExistence type="inferred from homology"/>
<dbReference type="InterPro" id="IPR024111">
    <property type="entry name" value="PEX5/PEX5L"/>
</dbReference>
<keyword evidence="9" id="KW-1185">Reference proteome</keyword>
<dbReference type="AlphaFoldDB" id="A0AAD4HPP7"/>
<dbReference type="SUPFAM" id="SSF48452">
    <property type="entry name" value="TPR-like"/>
    <property type="match status" value="1"/>
</dbReference>
<dbReference type="GO" id="GO:0005778">
    <property type="term" value="C:peroxisomal membrane"/>
    <property type="evidence" value="ECO:0007669"/>
    <property type="project" value="TreeGrafter"/>
</dbReference>
<dbReference type="Gene3D" id="1.25.40.10">
    <property type="entry name" value="Tetratricopeptide repeat domain"/>
    <property type="match status" value="1"/>
</dbReference>
<keyword evidence="4" id="KW-0677">Repeat</keyword>
<comment type="similarity">
    <text evidence="2">Belongs to the peroxisomal targeting signal receptor family.</text>
</comment>
<keyword evidence="3" id="KW-0963">Cytoplasm</keyword>
<comment type="subcellular location">
    <subcellularLocation>
        <location evidence="1">Cytoplasm</location>
    </subcellularLocation>
</comment>
<dbReference type="PROSITE" id="PS50005">
    <property type="entry name" value="TPR"/>
    <property type="match status" value="2"/>
</dbReference>
<dbReference type="Proteomes" id="UP001195769">
    <property type="component" value="Unassembled WGS sequence"/>
</dbReference>
<dbReference type="GO" id="GO:0016560">
    <property type="term" value="P:protein import into peroxisome matrix, docking"/>
    <property type="evidence" value="ECO:0007669"/>
    <property type="project" value="TreeGrafter"/>
</dbReference>
<evidence type="ECO:0000256" key="3">
    <source>
        <dbReference type="ARBA" id="ARBA00022490"/>
    </source>
</evidence>
<dbReference type="SMART" id="SM00028">
    <property type="entry name" value="TPR"/>
    <property type="match status" value="3"/>
</dbReference>
<evidence type="ECO:0000313" key="8">
    <source>
        <dbReference type="EMBL" id="KAG1904257.1"/>
    </source>
</evidence>
<evidence type="ECO:0000256" key="4">
    <source>
        <dbReference type="ARBA" id="ARBA00022737"/>
    </source>
</evidence>
<sequence>MSLQGLISGSECAVPLNPLSQVLKHTEGDRSLQQDRVAGPSSSRLQHLPGSAPVQAAEQDVAMARQFFEGQQRSGGPALVAPPYLHPAELARMTEMNRLPELNEAWSRERYQPLIQNNVTQSSWANEFSGVQQQPINGSAMQMPETQRQQFIGSHGIYGTPMGLYGNMGQPFFQGFNATPLSVDASKGKGKAREADYEAAFAQYAASLQNQSESASRIVELDDNAATLEQAMENVKLGDAELKTNGDFKDVWDHLQNSDIPPPAQDIGKWEAQFNQLMSRDREELDQDYSTAMQEAWNDGLGNLNESALQSRYNDDGMPILDEYVFESNNKYLDPSSSPRSPLSEAKAFLEQGGSLSEAALLLEAAIQKGELGEGGYEAWILLGETRNMDEHEDLGLRALTEGVRLSEAANANGVGMLSLAISYTNESYDRAAYNMLLRWLGARFPDFPISDETRRAVSIHSTWDSHDKLTETFLTLARQQYNQGIVDPDTQTALGVLFYGTLDYERAKDCFESALSQRPGDYVLWNRLGSCLSNGSKPEEALGAYREALNLRPTYTRVIYNVGVACLNIGAHKEAAEHFLSALSMQETTGGGQTSDQLWLTLRRAFISMERNDLAELAKPENRSNLDFFRQQGFDF</sequence>
<dbReference type="PANTHER" id="PTHR10130:SF9">
    <property type="entry name" value="PEROXISOMAL TARGETING SIGNAL RECEPTOR"/>
    <property type="match status" value="1"/>
</dbReference>
<evidence type="ECO:0000256" key="1">
    <source>
        <dbReference type="ARBA" id="ARBA00004496"/>
    </source>
</evidence>
<dbReference type="GeneID" id="64655097"/>
<evidence type="ECO:0000256" key="6">
    <source>
        <dbReference type="PROSITE-ProRule" id="PRU00339"/>
    </source>
</evidence>
<name>A0AAD4HPP7_9AGAM</name>
<dbReference type="InterPro" id="IPR011990">
    <property type="entry name" value="TPR-like_helical_dom_sf"/>
</dbReference>
<keyword evidence="5 6" id="KW-0802">TPR repeat</keyword>
<organism evidence="8 9">
    <name type="scientific">Suillus fuscotomentosus</name>
    <dbReference type="NCBI Taxonomy" id="1912939"/>
    <lineage>
        <taxon>Eukaryota</taxon>
        <taxon>Fungi</taxon>
        <taxon>Dikarya</taxon>
        <taxon>Basidiomycota</taxon>
        <taxon>Agaricomycotina</taxon>
        <taxon>Agaricomycetes</taxon>
        <taxon>Agaricomycetidae</taxon>
        <taxon>Boletales</taxon>
        <taxon>Suillineae</taxon>
        <taxon>Suillaceae</taxon>
        <taxon>Suillus</taxon>
    </lineage>
</organism>
<dbReference type="InterPro" id="IPR019734">
    <property type="entry name" value="TPR_rpt"/>
</dbReference>
<dbReference type="GO" id="GO:0005052">
    <property type="term" value="F:peroxisome matrix targeting signal-1 binding"/>
    <property type="evidence" value="ECO:0007669"/>
    <property type="project" value="TreeGrafter"/>
</dbReference>
<gene>
    <name evidence="8" type="ORF">F5891DRAFT_1013614</name>
</gene>
<feature type="repeat" description="TPR" evidence="6">
    <location>
        <begin position="523"/>
        <end position="556"/>
    </location>
</feature>
<feature type="repeat" description="TPR" evidence="6">
    <location>
        <begin position="489"/>
        <end position="522"/>
    </location>
</feature>
<evidence type="ECO:0000256" key="5">
    <source>
        <dbReference type="ARBA" id="ARBA00022803"/>
    </source>
</evidence>
<comment type="caution">
    <text evidence="8">The sequence shown here is derived from an EMBL/GenBank/DDBJ whole genome shotgun (WGS) entry which is preliminary data.</text>
</comment>
<dbReference type="PANTHER" id="PTHR10130">
    <property type="entry name" value="PEROXISOMAL TARGETING SIGNAL 1 RECEPTOR PEX5"/>
    <property type="match status" value="1"/>
</dbReference>